<protein>
    <submittedName>
        <fullName evidence="2">Uncharacterized protein</fullName>
    </submittedName>
</protein>
<dbReference type="Proteomes" id="UP000620559">
    <property type="component" value="Unassembled WGS sequence"/>
</dbReference>
<sequence>MSKFIKRIQSSLSREGIKKTSAEIREELNAIASDPSNPSLDDIKEVKESLSRQSSQITEVEEEETKDIGHVNLSKRDEDEEPMQDESKGEITFTNNFEKAGAIQEAFTANGITATDIEVMGISGEIESKFEDHKTFIVEALKAWRNYQVQNGEQQADEISEVLADIRADAANFTNRTNASMTATANYINELRAKQRQEFMAFIERVKTN</sequence>
<evidence type="ECO:0000256" key="1">
    <source>
        <dbReference type="SAM" id="MobiDB-lite"/>
    </source>
</evidence>
<dbReference type="AlphaFoldDB" id="A0A8J7EZR1"/>
<evidence type="ECO:0000313" key="2">
    <source>
        <dbReference type="EMBL" id="MBE9212968.1"/>
    </source>
</evidence>
<dbReference type="EMBL" id="JADEWL010000022">
    <property type="protein sequence ID" value="MBE9212968.1"/>
    <property type="molecule type" value="Genomic_DNA"/>
</dbReference>
<evidence type="ECO:0000313" key="3">
    <source>
        <dbReference type="Proteomes" id="UP000620559"/>
    </source>
</evidence>
<comment type="caution">
    <text evidence="2">The sequence shown here is derived from an EMBL/GenBank/DDBJ whole genome shotgun (WGS) entry which is preliminary data.</text>
</comment>
<organism evidence="2 3">
    <name type="scientific">Plectonema cf. radiosum LEGE 06105</name>
    <dbReference type="NCBI Taxonomy" id="945769"/>
    <lineage>
        <taxon>Bacteria</taxon>
        <taxon>Bacillati</taxon>
        <taxon>Cyanobacteriota</taxon>
        <taxon>Cyanophyceae</taxon>
        <taxon>Oscillatoriophycideae</taxon>
        <taxon>Oscillatoriales</taxon>
        <taxon>Microcoleaceae</taxon>
        <taxon>Plectonema</taxon>
    </lineage>
</organism>
<name>A0A8J7EZR1_9CYAN</name>
<feature type="region of interest" description="Disordered" evidence="1">
    <location>
        <begin position="28"/>
        <end position="88"/>
    </location>
</feature>
<accession>A0A8J7EZR1</accession>
<dbReference type="RefSeq" id="WP_193919410.1">
    <property type="nucleotide sequence ID" value="NZ_JADEWL010000022.1"/>
</dbReference>
<gene>
    <name evidence="2" type="ORF">IQ247_09765</name>
</gene>
<proteinExistence type="predicted"/>
<feature type="compositionally biased region" description="Basic and acidic residues" evidence="1">
    <location>
        <begin position="66"/>
        <end position="77"/>
    </location>
</feature>
<feature type="compositionally biased region" description="Basic and acidic residues" evidence="1">
    <location>
        <begin position="41"/>
        <end position="50"/>
    </location>
</feature>
<keyword evidence="3" id="KW-1185">Reference proteome</keyword>
<reference evidence="2" key="1">
    <citation type="submission" date="2020-10" db="EMBL/GenBank/DDBJ databases">
        <authorList>
            <person name="Castelo-Branco R."/>
            <person name="Eusebio N."/>
            <person name="Adriana R."/>
            <person name="Vieira A."/>
            <person name="Brugerolle De Fraissinette N."/>
            <person name="Rezende De Castro R."/>
            <person name="Schneider M.P."/>
            <person name="Vasconcelos V."/>
            <person name="Leao P.N."/>
        </authorList>
    </citation>
    <scope>NUCLEOTIDE SEQUENCE</scope>
    <source>
        <strain evidence="2">LEGE 06105</strain>
    </source>
</reference>